<accession>A0A285CUG0</accession>
<dbReference type="RefSeq" id="WP_097158647.1">
    <property type="nucleotide sequence ID" value="NZ_JBEPMQ010000006.1"/>
</dbReference>
<reference evidence="2 3" key="1">
    <citation type="submission" date="2017-08" db="EMBL/GenBank/DDBJ databases">
        <authorList>
            <person name="de Groot N.N."/>
        </authorList>
    </citation>
    <scope>NUCLEOTIDE SEQUENCE [LARGE SCALE GENOMIC DNA]</scope>
    <source>
        <strain evidence="2 3">JC228</strain>
    </source>
</reference>
<evidence type="ECO:0000313" key="3">
    <source>
        <dbReference type="Proteomes" id="UP000219546"/>
    </source>
</evidence>
<dbReference type="EMBL" id="OAOP01000004">
    <property type="protein sequence ID" value="SNX70688.1"/>
    <property type="molecule type" value="Genomic_DNA"/>
</dbReference>
<gene>
    <name evidence="2" type="ORF">SAMN05877753_104255</name>
</gene>
<dbReference type="InterPro" id="IPR036514">
    <property type="entry name" value="SGNH_hydro_sf"/>
</dbReference>
<dbReference type="Proteomes" id="UP000219546">
    <property type="component" value="Unassembled WGS sequence"/>
</dbReference>
<dbReference type="InterPro" id="IPR051532">
    <property type="entry name" value="Ester_Hydrolysis_Enzymes"/>
</dbReference>
<dbReference type="PANTHER" id="PTHR30383:SF29">
    <property type="entry name" value="SGNH HYDROLASE-TYPE ESTERASE DOMAIN-CONTAINING PROTEIN"/>
    <property type="match status" value="1"/>
</dbReference>
<dbReference type="PANTHER" id="PTHR30383">
    <property type="entry name" value="THIOESTERASE 1/PROTEASE 1/LYSOPHOSPHOLIPASE L1"/>
    <property type="match status" value="1"/>
</dbReference>
<dbReference type="OrthoDB" id="388542at2"/>
<evidence type="ECO:0000259" key="1">
    <source>
        <dbReference type="Pfam" id="PF13472"/>
    </source>
</evidence>
<protein>
    <submittedName>
        <fullName evidence="2">Lysophospholipase L1-like esterase</fullName>
    </submittedName>
</protein>
<dbReference type="CDD" id="cd01839">
    <property type="entry name" value="SGNH_arylesterase_like"/>
    <property type="match status" value="1"/>
</dbReference>
<feature type="domain" description="SGNH hydrolase-type esterase" evidence="1">
    <location>
        <begin position="7"/>
        <end position="199"/>
    </location>
</feature>
<evidence type="ECO:0000313" key="2">
    <source>
        <dbReference type="EMBL" id="SNX70688.1"/>
    </source>
</evidence>
<name>A0A285CUG0_9BACI</name>
<sequence>MKKRILCFGDSNTWGYDARTGERFPEEVRWTGRLAALLGDSFQIIEEGLSGRTSVVDDPLFEGLNGLTYIHPCLMSHAPLELVIIMLGTNDTKERFTLTSYNIAQGITRLALKAKHTPSGEKGTFPKVLVIAPPPIGKEYINTPVGKSMGRECDVKSEELPKILKEILETEEINFLDTTWIVPMNEIDFMHLDEEGHELLSKLVFNKIKEILPQ</sequence>
<keyword evidence="3" id="KW-1185">Reference proteome</keyword>
<dbReference type="SUPFAM" id="SSF52266">
    <property type="entry name" value="SGNH hydrolase"/>
    <property type="match status" value="1"/>
</dbReference>
<dbReference type="AlphaFoldDB" id="A0A285CUG0"/>
<dbReference type="Gene3D" id="3.40.50.1110">
    <property type="entry name" value="SGNH hydrolase"/>
    <property type="match status" value="1"/>
</dbReference>
<organism evidence="2 3">
    <name type="scientific">Bacillus oleivorans</name>
    <dbReference type="NCBI Taxonomy" id="1448271"/>
    <lineage>
        <taxon>Bacteria</taxon>
        <taxon>Bacillati</taxon>
        <taxon>Bacillota</taxon>
        <taxon>Bacilli</taxon>
        <taxon>Bacillales</taxon>
        <taxon>Bacillaceae</taxon>
        <taxon>Bacillus</taxon>
    </lineage>
</organism>
<dbReference type="Pfam" id="PF13472">
    <property type="entry name" value="Lipase_GDSL_2"/>
    <property type="match status" value="1"/>
</dbReference>
<proteinExistence type="predicted"/>
<dbReference type="InterPro" id="IPR013830">
    <property type="entry name" value="SGNH_hydro"/>
</dbReference>